<organism evidence="1">
    <name type="scientific">viral metagenome</name>
    <dbReference type="NCBI Taxonomy" id="1070528"/>
    <lineage>
        <taxon>unclassified sequences</taxon>
        <taxon>metagenomes</taxon>
        <taxon>organismal metagenomes</taxon>
    </lineage>
</organism>
<dbReference type="EMBL" id="MN739981">
    <property type="protein sequence ID" value="QHT81364.1"/>
    <property type="molecule type" value="Genomic_DNA"/>
</dbReference>
<accession>A0A6C0HLS2</accession>
<proteinExistence type="predicted"/>
<protein>
    <submittedName>
        <fullName evidence="1">Uncharacterized protein</fullName>
    </submittedName>
</protein>
<name>A0A6C0HLS2_9ZZZZ</name>
<sequence>MFKSRLSKLDGLTYNELKANINKVINDIPQKKFLNIFKGAYNRKEKYIKHSITRKRIPKNYK</sequence>
<dbReference type="AlphaFoldDB" id="A0A6C0HLS2"/>
<reference evidence="1" key="1">
    <citation type="journal article" date="2020" name="Nature">
        <title>Giant virus diversity and host interactions through global metagenomics.</title>
        <authorList>
            <person name="Schulz F."/>
            <person name="Roux S."/>
            <person name="Paez-Espino D."/>
            <person name="Jungbluth S."/>
            <person name="Walsh D.A."/>
            <person name="Denef V.J."/>
            <person name="McMahon K.D."/>
            <person name="Konstantinidis K.T."/>
            <person name="Eloe-Fadrosh E.A."/>
            <person name="Kyrpides N.C."/>
            <person name="Woyke T."/>
        </authorList>
    </citation>
    <scope>NUCLEOTIDE SEQUENCE</scope>
    <source>
        <strain evidence="1">GVMAG-M-3300023184-13</strain>
    </source>
</reference>
<evidence type="ECO:0000313" key="1">
    <source>
        <dbReference type="EMBL" id="QHT81364.1"/>
    </source>
</evidence>